<evidence type="ECO:0000313" key="2">
    <source>
        <dbReference type="Proteomes" id="UP001196413"/>
    </source>
</evidence>
<dbReference type="AlphaFoldDB" id="A0AAD5QRW4"/>
<dbReference type="Proteomes" id="UP001196413">
    <property type="component" value="Unassembled WGS sequence"/>
</dbReference>
<accession>A0AAD5QRW4</accession>
<gene>
    <name evidence="1" type="ORF">KIN20_018012</name>
</gene>
<organism evidence="1 2">
    <name type="scientific">Parelaphostrongylus tenuis</name>
    <name type="common">Meningeal worm</name>
    <dbReference type="NCBI Taxonomy" id="148309"/>
    <lineage>
        <taxon>Eukaryota</taxon>
        <taxon>Metazoa</taxon>
        <taxon>Ecdysozoa</taxon>
        <taxon>Nematoda</taxon>
        <taxon>Chromadorea</taxon>
        <taxon>Rhabditida</taxon>
        <taxon>Rhabditina</taxon>
        <taxon>Rhabditomorpha</taxon>
        <taxon>Strongyloidea</taxon>
        <taxon>Metastrongylidae</taxon>
        <taxon>Parelaphostrongylus</taxon>
    </lineage>
</organism>
<sequence>MRIPAPRQSSLSAFISLPNGGFPISILRSWFFAEIGCAGEVYLHVPEGPLNIAEYGIMVMVSFVRVGD</sequence>
<reference evidence="1" key="1">
    <citation type="submission" date="2021-06" db="EMBL/GenBank/DDBJ databases">
        <title>Parelaphostrongylus tenuis whole genome reference sequence.</title>
        <authorList>
            <person name="Garwood T.J."/>
            <person name="Larsen P.A."/>
            <person name="Fountain-Jones N.M."/>
            <person name="Garbe J.R."/>
            <person name="Macchietto M.G."/>
            <person name="Kania S.A."/>
            <person name="Gerhold R.W."/>
            <person name="Richards J.E."/>
            <person name="Wolf T.M."/>
        </authorList>
    </citation>
    <scope>NUCLEOTIDE SEQUENCE</scope>
    <source>
        <strain evidence="1">MNPRO001-30</strain>
        <tissue evidence="1">Meninges</tissue>
    </source>
</reference>
<proteinExistence type="predicted"/>
<name>A0AAD5QRW4_PARTN</name>
<comment type="caution">
    <text evidence="1">The sequence shown here is derived from an EMBL/GenBank/DDBJ whole genome shotgun (WGS) entry which is preliminary data.</text>
</comment>
<evidence type="ECO:0000313" key="1">
    <source>
        <dbReference type="EMBL" id="KAJ1359319.1"/>
    </source>
</evidence>
<dbReference type="EMBL" id="JAHQIW010003596">
    <property type="protein sequence ID" value="KAJ1359319.1"/>
    <property type="molecule type" value="Genomic_DNA"/>
</dbReference>
<keyword evidence="2" id="KW-1185">Reference proteome</keyword>
<protein>
    <submittedName>
        <fullName evidence="1">Uncharacterized protein</fullName>
    </submittedName>
</protein>